<dbReference type="AlphaFoldDB" id="A0A8S3YRY8"/>
<dbReference type="Gene3D" id="2.120.10.80">
    <property type="entry name" value="Kelch-type beta propeller"/>
    <property type="match status" value="2"/>
</dbReference>
<evidence type="ECO:0000256" key="1">
    <source>
        <dbReference type="ARBA" id="ARBA00022441"/>
    </source>
</evidence>
<proteinExistence type="predicted"/>
<keyword evidence="5" id="KW-1185">Reference proteome</keyword>
<dbReference type="Pfam" id="PF01344">
    <property type="entry name" value="Kelch_1"/>
    <property type="match status" value="1"/>
</dbReference>
<evidence type="ECO:0000256" key="3">
    <source>
        <dbReference type="SAM" id="MobiDB-lite"/>
    </source>
</evidence>
<feature type="compositionally biased region" description="Basic and acidic residues" evidence="3">
    <location>
        <begin position="30"/>
        <end position="42"/>
    </location>
</feature>
<comment type="caution">
    <text evidence="4">The sequence shown here is derived from an EMBL/GenBank/DDBJ whole genome shotgun (WGS) entry which is preliminary data.</text>
</comment>
<reference evidence="4" key="1">
    <citation type="submission" date="2021-04" db="EMBL/GenBank/DDBJ databases">
        <authorList>
            <consortium name="Molecular Ecology Group"/>
        </authorList>
    </citation>
    <scope>NUCLEOTIDE SEQUENCE</scope>
</reference>
<evidence type="ECO:0000313" key="5">
    <source>
        <dbReference type="Proteomes" id="UP000678393"/>
    </source>
</evidence>
<evidence type="ECO:0000256" key="2">
    <source>
        <dbReference type="ARBA" id="ARBA00022737"/>
    </source>
</evidence>
<dbReference type="InterPro" id="IPR006652">
    <property type="entry name" value="Kelch_1"/>
</dbReference>
<evidence type="ECO:0000313" key="4">
    <source>
        <dbReference type="EMBL" id="CAG5117730.1"/>
    </source>
</evidence>
<dbReference type="InterPro" id="IPR051568">
    <property type="entry name" value="LZTR1/Attractin"/>
</dbReference>
<name>A0A8S3YRY8_9EUPU</name>
<dbReference type="InterPro" id="IPR015915">
    <property type="entry name" value="Kelch-typ_b-propeller"/>
</dbReference>
<dbReference type="GO" id="GO:0005794">
    <property type="term" value="C:Golgi apparatus"/>
    <property type="evidence" value="ECO:0007669"/>
    <property type="project" value="TreeGrafter"/>
</dbReference>
<sequence>MKINHGDTVSALKFQWTCVSSTYSSQDGRNNSKDDSSDRRHDTFPRNRFHHAACCLGKYVYIFGGKDRYSPLRDMWRFDMVTQEWEQIDDVKSRIPHLQGHTMLPYKTQLLIFGGTFSDTIEDTPLWIYKTDLHHVHKFCCESYRASPVGRREHSAVVYKSSMYIYGGFLDSSGSTDEFWVFSIEENEWRMIRRHKPGKRHGHVAAVADGKMWLHGGMRGLTALSDLWTFHFEMNTWSKVSGAGMSPTLSNHTAHVVGKYVILFGGSKSGVLSQDVWIFRIDTLTWRHVTTQQGDLCPPITLHTSVLLSADPSQNTVKCRAQSLPYLKAQPVVSSKLTSGRPRTSPAANSGNEYISSESEAFHVADVLRLDMVRTHLDGNNNNNQGVIHGRADLQAMEAETSFFTSDYNPNVTGPSAEPANHELSAKTGSYSCEGHSENLGKILGQHSEVSKIQPASNEYCKDVIPLLERFHSVTSDVDLGENNLTITLSDEEVFQSALSQDRMQQNNLSKCSHMCQNNTRHMGQCAADTFFHNTFSKTAFVTNGKLSVKEQDKQLLNFEMSHHTGEHYMPNYVAKCVLSENDETSDVTIKYSGSNCLSNYQTAELVDTKSVHPFSKLECGDKLVTSISSLPCDLPRLSVRKEKASQKSTKYMSDLTVEDLESIDISELFNNIKIPSPPKSYFRSYSLKNVYSCINDLFDHVGAPDLSKSQWTVSCGNLVSWQNNECGVENIKSQSWIGRNAITTLKEIQKKKETLLLEKQPRSGKYIKHCVPYTWRCPPYHLRFQEGLFKYPESTQVSVGTQTTDSQTSLPGPKPCLTAAHLDSKVDHSVHHITRVGRAQHESVQSTQEQIKSVISANNKGFMEGTLCVLVIGGQMENHGFQTEPLKMWRCCLH</sequence>
<dbReference type="PANTHER" id="PTHR46376:SF1">
    <property type="entry name" value="LEUCINE-ZIPPER-LIKE TRANSCRIPTIONAL REGULATOR 1"/>
    <property type="match status" value="1"/>
</dbReference>
<accession>A0A8S3YRY8</accession>
<dbReference type="SUPFAM" id="SSF117281">
    <property type="entry name" value="Kelch motif"/>
    <property type="match status" value="2"/>
</dbReference>
<feature type="region of interest" description="Disordered" evidence="3">
    <location>
        <begin position="22"/>
        <end position="42"/>
    </location>
</feature>
<organism evidence="4 5">
    <name type="scientific">Candidula unifasciata</name>
    <dbReference type="NCBI Taxonomy" id="100452"/>
    <lineage>
        <taxon>Eukaryota</taxon>
        <taxon>Metazoa</taxon>
        <taxon>Spiralia</taxon>
        <taxon>Lophotrochozoa</taxon>
        <taxon>Mollusca</taxon>
        <taxon>Gastropoda</taxon>
        <taxon>Heterobranchia</taxon>
        <taxon>Euthyneura</taxon>
        <taxon>Panpulmonata</taxon>
        <taxon>Eupulmonata</taxon>
        <taxon>Stylommatophora</taxon>
        <taxon>Helicina</taxon>
        <taxon>Helicoidea</taxon>
        <taxon>Geomitridae</taxon>
        <taxon>Candidula</taxon>
    </lineage>
</organism>
<dbReference type="Pfam" id="PF24681">
    <property type="entry name" value="Kelch_KLHDC2_KLHL20_DRC7"/>
    <property type="match status" value="1"/>
</dbReference>
<keyword evidence="2" id="KW-0677">Repeat</keyword>
<dbReference type="Proteomes" id="UP000678393">
    <property type="component" value="Unassembled WGS sequence"/>
</dbReference>
<dbReference type="EMBL" id="CAJHNH020000446">
    <property type="protein sequence ID" value="CAG5117730.1"/>
    <property type="molecule type" value="Genomic_DNA"/>
</dbReference>
<dbReference type="OrthoDB" id="432528at2759"/>
<feature type="region of interest" description="Disordered" evidence="3">
    <location>
        <begin position="335"/>
        <end position="354"/>
    </location>
</feature>
<keyword evidence="1" id="KW-0880">Kelch repeat</keyword>
<gene>
    <name evidence="4" type="ORF">CUNI_LOCUS3288</name>
</gene>
<protein>
    <submittedName>
        <fullName evidence="4">Uncharacterized protein</fullName>
    </submittedName>
</protein>
<dbReference type="PANTHER" id="PTHR46376">
    <property type="entry name" value="LEUCINE-ZIPPER-LIKE TRANSCRIPTIONAL REGULATOR 1"/>
    <property type="match status" value="1"/>
</dbReference>